<keyword evidence="1" id="KW-1133">Transmembrane helix</keyword>
<dbReference type="PANTHER" id="PTHR46312">
    <property type="entry name" value="NACHT DOMAIN-CONTAINING PROTEIN"/>
    <property type="match status" value="1"/>
</dbReference>
<dbReference type="Gene3D" id="3.40.50.300">
    <property type="entry name" value="P-loop containing nucleotide triphosphate hydrolases"/>
    <property type="match status" value="1"/>
</dbReference>
<dbReference type="SMART" id="SM00409">
    <property type="entry name" value="IG"/>
    <property type="match status" value="2"/>
</dbReference>
<keyword evidence="5" id="KW-1185">Reference proteome</keyword>
<dbReference type="InterPro" id="IPR036179">
    <property type="entry name" value="Ig-like_dom_sf"/>
</dbReference>
<comment type="caution">
    <text evidence="4">The sequence shown here is derived from an EMBL/GenBank/DDBJ whole genome shotgun (WGS) entry which is preliminary data.</text>
</comment>
<keyword evidence="2" id="KW-0732">Signal</keyword>
<dbReference type="Pfam" id="PF05729">
    <property type="entry name" value="NACHT"/>
    <property type="match status" value="1"/>
</dbReference>
<dbReference type="PANTHER" id="PTHR46312:SF2">
    <property type="entry name" value="NUCLEOTIDE-BINDING OLIGOMERIZATION DOMAIN-CONTAINING PROTEIN 2-LIKE"/>
    <property type="match status" value="1"/>
</dbReference>
<name>A0A9Q1HJZ9_HOLLE</name>
<dbReference type="PROSITE" id="PS50835">
    <property type="entry name" value="IG_LIKE"/>
    <property type="match status" value="1"/>
</dbReference>
<dbReference type="EMBL" id="JAIZAY010000001">
    <property type="protein sequence ID" value="KAJ8048585.1"/>
    <property type="molecule type" value="Genomic_DNA"/>
</dbReference>
<evidence type="ECO:0000259" key="3">
    <source>
        <dbReference type="PROSITE" id="PS50835"/>
    </source>
</evidence>
<keyword evidence="1" id="KW-0472">Membrane</keyword>
<sequence length="1212" mass="137178">MALTIWCYSIVLSTLTLAIATEDHCKSLQYLQRGTKGLVECSFPNGFFSVFWYNSTDIGNLESTISLTGSTKSGWGYSSGEFDIDPSGSLIITNVSSKHQHYFKVVKLDSPTGQLISFEISVVITEETTEETSSKYPRFDICGNESEICLAVLPKFSTVRCVVRDAPIKIPLNLAVRTVSGDKDIPCQESITNKSSKFTSEVVTSAPFFLSSFLTLLVCKTNISTNFLVNSESLLLIQNGDISQTFTDSFTKYFEVNSSLQLSCSLDNASYVVWHRTRPLSKQDTRVLYSVFIGGTDVKIYDNDYQVKRNGSLVVPNVRVRHEGQYACVSSNGVDDGWILYDVIVYVFPVPAYPVIHGCESKEYCVREVPHKGSLSCILRGIRPKVSLYWRVSGDSLSKAIMFTEPNSTFTQIGDIFDVYLSTNFDARDLSVDQVTVECAVKETHSHIGFDLASKLDLILIPVTEYPPTDSVKILTTRHWRLMVSCLIMAAVLVPVAIILAGVAFCIAFNRQHVSEQHPNGGTQMSQLTPLLENAEDKKLSFINDLKESYKKLYQGVQPIPFLRDKLCGVDKVFVQSKMEFLLSRHTTDNNDGELWESLESYESMLTKDRFRSTVCILEGDIGYGKSTLTLQFAYDWCNDSSSISRKIDILIVIRMGQLLGTVSIHRAIKLFLLPKDSSLTESDISDIISNSSSVCVVLDGFDEYPYQENVDEDDFMKVINKKMLKNSQVIVTTRTPSWFSKYIRISNSRIRLQGFDVNAQKNYISKAVVRNDEEASERITQHLRANPLLSGLCQVPLFFAMFAHLSHENVEFQNISSVTDFFRHVIECLYAHIENKTKDERCEETSLDEKDHNKLEILAFEKLNIKGKQTFWSEDYLCERLGNLYYDLCVRTGIFLREEVPNVNNQPGVNNADHGEYFTKVRFYHQMFCEWYAAHYVAKYVSKPNVKFVSCLENEFLKAAATNQTTLHIQEQSAEVEDVADFLQNLDPLYNQYVFRFACGLNNDAANKIIQYLMCKRDTDKFATLCMLEQGGGLDNIIETVRVLCSRSVEIRHADSTLLQRSIIQLLEIASKNKITIWQVNLRDCFSSVDLLNVSLKLESEICLPILNTLKELRIFQSGKQIIKSDFEGILQYMAQSPDLAKLRLKNCQLKEECFNTGSLANSESKKVEVLWCPPGSGSYKYFLNILSGRWELSGECKDMSPSGDEPKFSF</sequence>
<reference evidence="4" key="1">
    <citation type="submission" date="2021-10" db="EMBL/GenBank/DDBJ databases">
        <title>Tropical sea cucumber genome reveals ecological adaptation and Cuvierian tubules defense mechanism.</title>
        <authorList>
            <person name="Chen T."/>
        </authorList>
    </citation>
    <scope>NUCLEOTIDE SEQUENCE</scope>
    <source>
        <strain evidence="4">Nanhai2018</strain>
        <tissue evidence="4">Muscle</tissue>
    </source>
</reference>
<evidence type="ECO:0000313" key="5">
    <source>
        <dbReference type="Proteomes" id="UP001152320"/>
    </source>
</evidence>
<protein>
    <submittedName>
        <fullName evidence="4">Protein NLRC5</fullName>
    </submittedName>
</protein>
<keyword evidence="1" id="KW-0812">Transmembrane</keyword>
<feature type="domain" description="Ig-like" evidence="3">
    <location>
        <begin position="351"/>
        <end position="449"/>
    </location>
</feature>
<dbReference type="InterPro" id="IPR013783">
    <property type="entry name" value="Ig-like_fold"/>
</dbReference>
<dbReference type="Proteomes" id="UP001152320">
    <property type="component" value="Chromosome 1"/>
</dbReference>
<dbReference type="SUPFAM" id="SSF52540">
    <property type="entry name" value="P-loop containing nucleoside triphosphate hydrolases"/>
    <property type="match status" value="1"/>
</dbReference>
<dbReference type="InterPro" id="IPR027417">
    <property type="entry name" value="P-loop_NTPase"/>
</dbReference>
<dbReference type="Gene3D" id="2.60.40.10">
    <property type="entry name" value="Immunoglobulins"/>
    <property type="match status" value="1"/>
</dbReference>
<evidence type="ECO:0000313" key="4">
    <source>
        <dbReference type="EMBL" id="KAJ8048585.1"/>
    </source>
</evidence>
<dbReference type="SUPFAM" id="SSF48726">
    <property type="entry name" value="Immunoglobulin"/>
    <property type="match status" value="1"/>
</dbReference>
<evidence type="ECO:0000256" key="1">
    <source>
        <dbReference type="SAM" id="Phobius"/>
    </source>
</evidence>
<dbReference type="InterPro" id="IPR007111">
    <property type="entry name" value="NACHT_NTPase"/>
</dbReference>
<gene>
    <name evidence="4" type="ORF">HOLleu_00951</name>
</gene>
<proteinExistence type="predicted"/>
<dbReference type="AlphaFoldDB" id="A0A9Q1HJZ9"/>
<feature type="signal peptide" evidence="2">
    <location>
        <begin position="1"/>
        <end position="20"/>
    </location>
</feature>
<feature type="chain" id="PRO_5040332486" evidence="2">
    <location>
        <begin position="21"/>
        <end position="1212"/>
    </location>
</feature>
<evidence type="ECO:0000256" key="2">
    <source>
        <dbReference type="SAM" id="SignalP"/>
    </source>
</evidence>
<accession>A0A9Q1HJZ9</accession>
<organism evidence="4 5">
    <name type="scientific">Holothuria leucospilota</name>
    <name type="common">Black long sea cucumber</name>
    <name type="synonym">Mertensiothuria leucospilota</name>
    <dbReference type="NCBI Taxonomy" id="206669"/>
    <lineage>
        <taxon>Eukaryota</taxon>
        <taxon>Metazoa</taxon>
        <taxon>Echinodermata</taxon>
        <taxon>Eleutherozoa</taxon>
        <taxon>Echinozoa</taxon>
        <taxon>Holothuroidea</taxon>
        <taxon>Aspidochirotacea</taxon>
        <taxon>Aspidochirotida</taxon>
        <taxon>Holothuriidae</taxon>
        <taxon>Holothuria</taxon>
    </lineage>
</organism>
<dbReference type="InterPro" id="IPR007110">
    <property type="entry name" value="Ig-like_dom"/>
</dbReference>
<dbReference type="InterPro" id="IPR003599">
    <property type="entry name" value="Ig_sub"/>
</dbReference>
<feature type="transmembrane region" description="Helical" evidence="1">
    <location>
        <begin position="482"/>
        <end position="509"/>
    </location>
</feature>
<dbReference type="OrthoDB" id="427518at2759"/>